<accession>A0A5N6NH85</accession>
<proteinExistence type="predicted"/>
<sequence>MRNTYKTHEKKPVTIVRIIKTPLRAISKALHLYVKCVSNFSDTYHKPLRTIEITPNRQPFPRSFSTSCILSNNQQPPEGALVRSISTAVNGRNDTQIKISELELYMIQHQHQQLQSFASSKGHVPRSCSVGMKKIDEDRVCSFRDDHIDLTLQSKLSIKDKDSVFSRS</sequence>
<evidence type="ECO:0000313" key="1">
    <source>
        <dbReference type="EMBL" id="KAD4586298.1"/>
    </source>
</evidence>
<dbReference type="AlphaFoldDB" id="A0A5N6NH85"/>
<dbReference type="OrthoDB" id="1679543at2759"/>
<reference evidence="1 2" key="1">
    <citation type="submission" date="2019-05" db="EMBL/GenBank/DDBJ databases">
        <title>Mikania micrantha, genome provides insights into the molecular mechanism of rapid growth.</title>
        <authorList>
            <person name="Liu B."/>
        </authorList>
    </citation>
    <scope>NUCLEOTIDE SEQUENCE [LARGE SCALE GENOMIC DNA]</scope>
    <source>
        <strain evidence="1">NLD-2019</strain>
        <tissue evidence="1">Leaf</tissue>
    </source>
</reference>
<dbReference type="Proteomes" id="UP000326396">
    <property type="component" value="Linkage Group LG2"/>
</dbReference>
<dbReference type="PANTHER" id="PTHR33526:SF13">
    <property type="entry name" value="TYROSINE-PROTEIN PHOSPHATASE 3-LIKE"/>
    <property type="match status" value="1"/>
</dbReference>
<organism evidence="1 2">
    <name type="scientific">Mikania micrantha</name>
    <name type="common">bitter vine</name>
    <dbReference type="NCBI Taxonomy" id="192012"/>
    <lineage>
        <taxon>Eukaryota</taxon>
        <taxon>Viridiplantae</taxon>
        <taxon>Streptophyta</taxon>
        <taxon>Embryophyta</taxon>
        <taxon>Tracheophyta</taxon>
        <taxon>Spermatophyta</taxon>
        <taxon>Magnoliopsida</taxon>
        <taxon>eudicotyledons</taxon>
        <taxon>Gunneridae</taxon>
        <taxon>Pentapetalae</taxon>
        <taxon>asterids</taxon>
        <taxon>campanulids</taxon>
        <taxon>Asterales</taxon>
        <taxon>Asteraceae</taxon>
        <taxon>Asteroideae</taxon>
        <taxon>Heliantheae alliance</taxon>
        <taxon>Eupatorieae</taxon>
        <taxon>Mikania</taxon>
    </lineage>
</organism>
<name>A0A5N6NH85_9ASTR</name>
<dbReference type="PANTHER" id="PTHR33526">
    <property type="entry name" value="OS07G0123800 PROTEIN"/>
    <property type="match status" value="1"/>
</dbReference>
<comment type="caution">
    <text evidence="1">The sequence shown here is derived from an EMBL/GenBank/DDBJ whole genome shotgun (WGS) entry which is preliminary data.</text>
</comment>
<keyword evidence="2" id="KW-1185">Reference proteome</keyword>
<dbReference type="EMBL" id="SZYD01000012">
    <property type="protein sequence ID" value="KAD4586298.1"/>
    <property type="molecule type" value="Genomic_DNA"/>
</dbReference>
<gene>
    <name evidence="1" type="ORF">E3N88_23899</name>
</gene>
<protein>
    <submittedName>
        <fullName evidence="1">Uncharacterized protein</fullName>
    </submittedName>
</protein>
<evidence type="ECO:0000313" key="2">
    <source>
        <dbReference type="Proteomes" id="UP000326396"/>
    </source>
</evidence>